<dbReference type="PANTHER" id="PTHR10587">
    <property type="entry name" value="GLYCOSYL TRANSFERASE-RELATED"/>
    <property type="match status" value="1"/>
</dbReference>
<evidence type="ECO:0000313" key="7">
    <source>
        <dbReference type="Proteomes" id="UP000516235"/>
    </source>
</evidence>
<keyword evidence="3" id="KW-0732">Signal</keyword>
<sequence>MKRLLPAVASLCVSVAVAAGAMTAPHAGAADLTKLQLFAGSSMNPILTPGTGSPIDDTSSFIAASSKRADQAVQDGWRQAYNQLPPQLRDAVPPQLRPKQDDSVPVTVIPPAEPSPSPAQQRCDDCVAITYDDGPAPGTERLLDVFKRKKAHATFFVVGQNVNAYPHILRRIRDEGHTIGNHTFDHPDLAHAGDGAIAQQLDNTNDAIEKHAGVKPRWMRPPYGSYDGRVSREAGARGQSLAIWDVDTMDWSHRDTARTCSIAVSNAQAGSIVLMHDIHEPTVNAAECIIDGLRGKGLRPVGLDEMIKRPDAGHVYTNAE</sequence>
<proteinExistence type="predicted"/>
<feature type="domain" description="NodB homology" evidence="4">
    <location>
        <begin position="125"/>
        <end position="301"/>
    </location>
</feature>
<dbReference type="Gene3D" id="3.20.20.370">
    <property type="entry name" value="Glycoside hydrolase/deacetylase"/>
    <property type="match status" value="1"/>
</dbReference>
<reference evidence="7 8" key="1">
    <citation type="submission" date="2020-08" db="EMBL/GenBank/DDBJ databases">
        <title>novel species in genus Corynebacterium.</title>
        <authorList>
            <person name="Zhang G."/>
        </authorList>
    </citation>
    <scope>NUCLEOTIDE SEQUENCE [LARGE SCALE GENOMIC DNA]</scope>
    <source>
        <strain evidence="7 8">zg-917</strain>
        <strain evidence="6">Zg-917</strain>
    </source>
</reference>
<dbReference type="EMBL" id="CP061032">
    <property type="protein sequence ID" value="QNP89333.1"/>
    <property type="molecule type" value="Genomic_DNA"/>
</dbReference>
<evidence type="ECO:0000256" key="1">
    <source>
        <dbReference type="ARBA" id="ARBA00022723"/>
    </source>
</evidence>
<gene>
    <name evidence="5" type="ORF">H7348_05795</name>
    <name evidence="6" type="ORF">IAU68_06300</name>
</gene>
<feature type="signal peptide" evidence="3">
    <location>
        <begin position="1"/>
        <end position="29"/>
    </location>
</feature>
<evidence type="ECO:0000256" key="3">
    <source>
        <dbReference type="SAM" id="SignalP"/>
    </source>
</evidence>
<keyword evidence="8" id="KW-1185">Reference proteome</keyword>
<keyword evidence="2" id="KW-0378">Hydrolase</keyword>
<evidence type="ECO:0000313" key="6">
    <source>
        <dbReference type="EMBL" id="QNP89333.1"/>
    </source>
</evidence>
<dbReference type="AlphaFoldDB" id="A0A7H0JWB7"/>
<dbReference type="Proteomes" id="UP000516235">
    <property type="component" value="Chromosome"/>
</dbReference>
<dbReference type="GO" id="GO:0046872">
    <property type="term" value="F:metal ion binding"/>
    <property type="evidence" value="ECO:0007669"/>
    <property type="project" value="UniProtKB-KW"/>
</dbReference>
<protein>
    <submittedName>
        <fullName evidence="6">Polysaccharide deacetylase family protein</fullName>
    </submittedName>
</protein>
<dbReference type="EMBL" id="JACMYE010000004">
    <property type="protein sequence ID" value="MBC3178825.1"/>
    <property type="molecule type" value="Genomic_DNA"/>
</dbReference>
<dbReference type="KEGG" id="cluj:IAU68_06300"/>
<dbReference type="Pfam" id="PF01522">
    <property type="entry name" value="Polysacc_deac_1"/>
    <property type="match status" value="1"/>
</dbReference>
<accession>A0A7H0JWB7</accession>
<dbReference type="Proteomes" id="UP000642876">
    <property type="component" value="Unassembled WGS sequence"/>
</dbReference>
<dbReference type="PROSITE" id="PS51677">
    <property type="entry name" value="NODB"/>
    <property type="match status" value="1"/>
</dbReference>
<dbReference type="InterPro" id="IPR011330">
    <property type="entry name" value="Glyco_hydro/deAcase_b/a-brl"/>
</dbReference>
<evidence type="ECO:0000313" key="8">
    <source>
        <dbReference type="Proteomes" id="UP000642876"/>
    </source>
</evidence>
<name>A0A7H0JWB7_9CORY</name>
<dbReference type="GO" id="GO:0016810">
    <property type="term" value="F:hydrolase activity, acting on carbon-nitrogen (but not peptide) bonds"/>
    <property type="evidence" value="ECO:0007669"/>
    <property type="project" value="InterPro"/>
</dbReference>
<dbReference type="GO" id="GO:0016020">
    <property type="term" value="C:membrane"/>
    <property type="evidence" value="ECO:0007669"/>
    <property type="project" value="TreeGrafter"/>
</dbReference>
<evidence type="ECO:0000259" key="4">
    <source>
        <dbReference type="PROSITE" id="PS51677"/>
    </source>
</evidence>
<keyword evidence="1" id="KW-0479">Metal-binding</keyword>
<dbReference type="InterPro" id="IPR050248">
    <property type="entry name" value="Polysacc_deacetylase_ArnD"/>
</dbReference>
<feature type="chain" id="PRO_5028959750" evidence="3">
    <location>
        <begin position="30"/>
        <end position="320"/>
    </location>
</feature>
<dbReference type="PANTHER" id="PTHR10587:SF133">
    <property type="entry name" value="CHITIN DEACETYLASE 1-RELATED"/>
    <property type="match status" value="1"/>
</dbReference>
<dbReference type="RefSeq" id="WP_171194040.1">
    <property type="nucleotide sequence ID" value="NZ_CP061032.1"/>
</dbReference>
<dbReference type="SUPFAM" id="SSF88713">
    <property type="entry name" value="Glycoside hydrolase/deacetylase"/>
    <property type="match status" value="1"/>
</dbReference>
<organism evidence="6 7">
    <name type="scientific">Corynebacterium lujinxingii</name>
    <dbReference type="NCBI Taxonomy" id="2763010"/>
    <lineage>
        <taxon>Bacteria</taxon>
        <taxon>Bacillati</taxon>
        <taxon>Actinomycetota</taxon>
        <taxon>Actinomycetes</taxon>
        <taxon>Mycobacteriales</taxon>
        <taxon>Corynebacteriaceae</taxon>
        <taxon>Corynebacterium</taxon>
    </lineage>
</organism>
<evidence type="ECO:0000313" key="5">
    <source>
        <dbReference type="EMBL" id="MBC3178825.1"/>
    </source>
</evidence>
<evidence type="ECO:0000256" key="2">
    <source>
        <dbReference type="ARBA" id="ARBA00022801"/>
    </source>
</evidence>
<dbReference type="GO" id="GO:0005975">
    <property type="term" value="P:carbohydrate metabolic process"/>
    <property type="evidence" value="ECO:0007669"/>
    <property type="project" value="InterPro"/>
</dbReference>
<dbReference type="InterPro" id="IPR002509">
    <property type="entry name" value="NODB_dom"/>
</dbReference>
<dbReference type="CDD" id="cd10917">
    <property type="entry name" value="CE4_NodB_like_6s_7s"/>
    <property type="match status" value="1"/>
</dbReference>